<gene>
    <name evidence="1" type="ORF">J2T04_001163</name>
</gene>
<reference evidence="1 2" key="1">
    <citation type="submission" date="2023-07" db="EMBL/GenBank/DDBJ databases">
        <title>Sorghum-associated microbial communities from plants grown in Nebraska, USA.</title>
        <authorList>
            <person name="Schachtman D."/>
        </authorList>
    </citation>
    <scope>NUCLEOTIDE SEQUENCE [LARGE SCALE GENOMIC DNA]</scope>
    <source>
        <strain evidence="1 2">CC351</strain>
    </source>
</reference>
<accession>A0ABT9SIM3</accession>
<organism evidence="1 2">
    <name type="scientific">Chryseobacterium lathyri</name>
    <dbReference type="NCBI Taxonomy" id="395933"/>
    <lineage>
        <taxon>Bacteria</taxon>
        <taxon>Pseudomonadati</taxon>
        <taxon>Bacteroidota</taxon>
        <taxon>Flavobacteriia</taxon>
        <taxon>Flavobacteriales</taxon>
        <taxon>Weeksellaceae</taxon>
        <taxon>Chryseobacterium group</taxon>
        <taxon>Chryseobacterium</taxon>
    </lineage>
</organism>
<proteinExistence type="predicted"/>
<name>A0ABT9SIM3_9FLAO</name>
<dbReference type="EMBL" id="JAUSRL010000002">
    <property type="protein sequence ID" value="MDP9959284.1"/>
    <property type="molecule type" value="Genomic_DNA"/>
</dbReference>
<dbReference type="Proteomes" id="UP001235513">
    <property type="component" value="Unassembled WGS sequence"/>
</dbReference>
<comment type="caution">
    <text evidence="1">The sequence shown here is derived from an EMBL/GenBank/DDBJ whole genome shotgun (WGS) entry which is preliminary data.</text>
</comment>
<evidence type="ECO:0000313" key="1">
    <source>
        <dbReference type="EMBL" id="MDP9959284.1"/>
    </source>
</evidence>
<keyword evidence="2" id="KW-1185">Reference proteome</keyword>
<dbReference type="RefSeq" id="WP_306841970.1">
    <property type="nucleotide sequence ID" value="NZ_JAUSRL010000002.1"/>
</dbReference>
<evidence type="ECO:0000313" key="2">
    <source>
        <dbReference type="Proteomes" id="UP001235513"/>
    </source>
</evidence>
<protein>
    <submittedName>
        <fullName evidence="1">Uncharacterized protein</fullName>
    </submittedName>
</protein>
<sequence>METFNTYFTKLKNEELDFVDIPLGEDLEAFICPFLIENKKLGAPIALSVYERVHQFLIKLNRDFIEPNKRNEGINFLSHLHEPNEFHLGYSGKNKGKAVSDVRAEVIYDALRNNTLAKQNAGITNEAHFVLLLVKGIGQDIMSDIIANVCRDIFADFTLQICRKHGVHTISVNVEFYNAINGIWETKIVELPTHSGKHIILLPKYIISGGRSYVNRYNWFVASNYISFEILNRKKVLSTDRKFIFKLKNGARKAIIKEIYKAYRKPKDELIEFVKKYRGSLDEFVWYAKENYPELNLDDLR</sequence>